<evidence type="ECO:0000256" key="1">
    <source>
        <dbReference type="SAM" id="SignalP"/>
    </source>
</evidence>
<organism evidence="2 3">
    <name type="scientific">Armadillidium nasatum</name>
    <dbReference type="NCBI Taxonomy" id="96803"/>
    <lineage>
        <taxon>Eukaryota</taxon>
        <taxon>Metazoa</taxon>
        <taxon>Ecdysozoa</taxon>
        <taxon>Arthropoda</taxon>
        <taxon>Crustacea</taxon>
        <taxon>Multicrustacea</taxon>
        <taxon>Malacostraca</taxon>
        <taxon>Eumalacostraca</taxon>
        <taxon>Peracarida</taxon>
        <taxon>Isopoda</taxon>
        <taxon>Oniscidea</taxon>
        <taxon>Crinocheta</taxon>
        <taxon>Armadillidiidae</taxon>
        <taxon>Armadillidium</taxon>
    </lineage>
</organism>
<evidence type="ECO:0008006" key="4">
    <source>
        <dbReference type="Google" id="ProtNLM"/>
    </source>
</evidence>
<dbReference type="Proteomes" id="UP000326759">
    <property type="component" value="Unassembled WGS sequence"/>
</dbReference>
<gene>
    <name evidence="2" type="ORF">Anas_06155</name>
</gene>
<evidence type="ECO:0000313" key="3">
    <source>
        <dbReference type="Proteomes" id="UP000326759"/>
    </source>
</evidence>
<feature type="chain" id="PRO_5024461948" description="Glutathione peroxidase" evidence="1">
    <location>
        <begin position="21"/>
        <end position="69"/>
    </location>
</feature>
<evidence type="ECO:0000313" key="2">
    <source>
        <dbReference type="EMBL" id="KAB7497714.1"/>
    </source>
</evidence>
<comment type="caution">
    <text evidence="2">The sequence shown here is derived from an EMBL/GenBank/DDBJ whole genome shotgun (WGS) entry which is preliminary data.</text>
</comment>
<dbReference type="Gene3D" id="3.40.30.10">
    <property type="entry name" value="Glutaredoxin"/>
    <property type="match status" value="1"/>
</dbReference>
<reference evidence="2 3" key="1">
    <citation type="journal article" date="2019" name="PLoS Biol.">
        <title>Sex chromosomes control vertical transmission of feminizing Wolbachia symbionts in an isopod.</title>
        <authorList>
            <person name="Becking T."/>
            <person name="Chebbi M.A."/>
            <person name="Giraud I."/>
            <person name="Moumen B."/>
            <person name="Laverre T."/>
            <person name="Caubet Y."/>
            <person name="Peccoud J."/>
            <person name="Gilbert C."/>
            <person name="Cordaux R."/>
        </authorList>
    </citation>
    <scope>NUCLEOTIDE SEQUENCE [LARGE SCALE GENOMIC DNA]</scope>
    <source>
        <strain evidence="2">ANa2</strain>
        <tissue evidence="2">Whole body excluding digestive tract and cuticle</tissue>
    </source>
</reference>
<protein>
    <recommendedName>
        <fullName evidence="4">Glutathione peroxidase</fullName>
    </recommendedName>
</protein>
<proteinExistence type="predicted"/>
<feature type="signal peptide" evidence="1">
    <location>
        <begin position="1"/>
        <end position="20"/>
    </location>
</feature>
<dbReference type="OrthoDB" id="446890at2759"/>
<dbReference type="EMBL" id="SEYY01020000">
    <property type="protein sequence ID" value="KAB7497714.1"/>
    <property type="molecule type" value="Genomic_DNA"/>
</dbReference>
<name>A0A5N5SU14_9CRUS</name>
<sequence length="69" mass="7906">MKEMLSLSLIIGIILSPMLSYSLEYLRVECHPGSEDIYGFNATLLDESRVVQFDEFRGKVLLIYNVATY</sequence>
<accession>A0A5N5SU14</accession>
<keyword evidence="1" id="KW-0732">Signal</keyword>
<dbReference type="AlphaFoldDB" id="A0A5N5SU14"/>
<keyword evidence="3" id="KW-1185">Reference proteome</keyword>